<accession>A0AA90N7X5</accession>
<organism evidence="2 3">
    <name type="scientific">Tsukamurella strandjordii</name>
    <dbReference type="NCBI Taxonomy" id="147577"/>
    <lineage>
        <taxon>Bacteria</taxon>
        <taxon>Bacillati</taxon>
        <taxon>Actinomycetota</taxon>
        <taxon>Actinomycetes</taxon>
        <taxon>Mycobacteriales</taxon>
        <taxon>Tsukamurellaceae</taxon>
        <taxon>Tsukamurella</taxon>
    </lineage>
</organism>
<dbReference type="EMBL" id="JAUTIX010000002">
    <property type="protein sequence ID" value="MDP0397292.1"/>
    <property type="molecule type" value="Genomic_DNA"/>
</dbReference>
<dbReference type="AlphaFoldDB" id="A0AA90N7X5"/>
<evidence type="ECO:0000313" key="3">
    <source>
        <dbReference type="Proteomes" id="UP001178281"/>
    </source>
</evidence>
<dbReference type="Pfam" id="PF19457">
    <property type="entry name" value="DUF5994"/>
    <property type="match status" value="1"/>
</dbReference>
<feature type="compositionally biased region" description="Basic and acidic residues" evidence="1">
    <location>
        <begin position="149"/>
        <end position="159"/>
    </location>
</feature>
<keyword evidence="3" id="KW-1185">Reference proteome</keyword>
<sequence length="174" mass="18783">MTHPLSPPIQPGRLHIKPAGSILGAVDGVWWPQSRDLPAEVNRIVATLHASMAHLERVCYRYSDWDPAPRKIWIEGELTRLDGYYLQALDTVRFVGGGVTLTLAVIPPGAETDVAELATLLAMTGATSQSAHAFNVEAIATTSATHQRHAAEREWESEGGHAPPSRPPQPSPSS</sequence>
<protein>
    <submittedName>
        <fullName evidence="2">DUF5994 family protein</fullName>
    </submittedName>
</protein>
<feature type="compositionally biased region" description="Pro residues" evidence="1">
    <location>
        <begin position="164"/>
        <end position="174"/>
    </location>
</feature>
<feature type="region of interest" description="Disordered" evidence="1">
    <location>
        <begin position="143"/>
        <end position="174"/>
    </location>
</feature>
<evidence type="ECO:0000256" key="1">
    <source>
        <dbReference type="SAM" id="MobiDB-lite"/>
    </source>
</evidence>
<comment type="caution">
    <text evidence="2">The sequence shown here is derived from an EMBL/GenBank/DDBJ whole genome shotgun (WGS) entry which is preliminary data.</text>
</comment>
<reference evidence="2" key="1">
    <citation type="submission" date="2023-08" db="EMBL/GenBank/DDBJ databases">
        <title>The draft genome of Tsukamurella strandjordii strain 050030.</title>
        <authorList>
            <person name="Zhao F."/>
            <person name="Feng Y."/>
            <person name="Zong Z."/>
        </authorList>
    </citation>
    <scope>NUCLEOTIDE SEQUENCE</scope>
    <source>
        <strain evidence="2">050030</strain>
    </source>
</reference>
<name>A0AA90N7X5_9ACTN</name>
<gene>
    <name evidence="2" type="ORF">Q7X28_05075</name>
</gene>
<dbReference type="InterPro" id="IPR046036">
    <property type="entry name" value="DUF5994"/>
</dbReference>
<dbReference type="RefSeq" id="WP_305110525.1">
    <property type="nucleotide sequence ID" value="NZ_JAUTIX010000002.1"/>
</dbReference>
<proteinExistence type="predicted"/>
<evidence type="ECO:0000313" key="2">
    <source>
        <dbReference type="EMBL" id="MDP0397292.1"/>
    </source>
</evidence>
<dbReference type="Proteomes" id="UP001178281">
    <property type="component" value="Unassembled WGS sequence"/>
</dbReference>